<accession>A0A816QFP7</accession>
<name>A0A816QFP7_9BILA</name>
<feature type="compositionally biased region" description="Polar residues" evidence="1">
    <location>
        <begin position="903"/>
        <end position="912"/>
    </location>
</feature>
<feature type="compositionally biased region" description="Basic and acidic residues" evidence="1">
    <location>
        <begin position="915"/>
        <end position="932"/>
    </location>
</feature>
<sequence length="1252" mass="144307">MTDSNANSTGKGIWSQITLNELITAITALGDRVHQLKNETWRWNDHTASSASLWSELINKLGLNHDEKTRHALYNIWRSKRLDIRSQFEKKNLADSVEGNERVDDDVDEKEDSSITEKNSPLVPDPSLPLPSRPNTRGNDEKNVDKSSAKNEIVEEKSFAFSAIEWKSVFSSTTQTMKDEWYKIFDKKLTSSGIRCAVRFKTPYIKKGKRKLVCRFFCCYAICTIYECKRRYQIMLRQQPDDNSSKLFLIRVYGEENHNPAIATGARNLSGERRHFIGQRANEIGPLRVFRELINDADEDLLSAGNFTQCPTIETLKKAAADYRQKMHIDESIFTECRILRLAYMRADPITSCIRGYIHEMAEIPFRAHLFTETQIKRYISYCKKEKYSYVNIDATGGVLKRMCDQKQLLLYAVMFKDGVDAFDTVPLAHAILTKHTVASISTFLDNLAENITVVNKKPILPSFFIIDFSAALMNAVLKTFNVENINNHLNRCWNVISGKYTAQELRSLSFIHLCCCHVMHAIARSLTAARIDKKLRKAILHVFAIILCNNHINELFDILGMIINIFGDPNEQNAKQKLEELLLLQLNVDQESELMLKDGKKIFKKAKKMRDKLNEVDEYLRSNTPIIHQSPFNKEAIRRYPNLANLVNNKNKPNKIDNPLFSPSLIRIFYRWWAYLPLWTGLLLNFQERYSSDIKETSLVTYKPVRYSNAVIESYFRTFKRSIIKGKKSNRPLDIITELYGSVRAQCKADQFEIKQSAKGRKRRKKNVLVEEKWGKRKAEKKVRTVYFKMIDQSTSKRVRTNLSNSQSCDATENHNESDDTTTTISSKDTSKLCSDQSDDNSSENESSQSTGRCSISSSSNTHSRVSRENSIDIPMNLGNPTMNNDEESIDSIESNSDRNQFDSNINTSYPENDEPKAMTDQSSKKPHDQLTSHPEIMIDGCAIRWPKFQIKNALFEGNSYSLNLTCPLDTGLLVLYFIYQTDTDIEGEIDESPRSSQYSILAQTFKLANREGWDAARIYWLLNHNILKRTDRKEKSLFGAVDEQVFSFLREQQKYTGRITCSRSDCIKRVRQVSSTELMIGACDNHIEKFEKDTAGVCTAMAKRRDEMTVAEARKKNYKSGRIEIFNCETNRNEYVNAWLCYAENVHEAVTFYHCHPPIIIINIENVSRRSEEGYEDIPARLRDIKHIIQLGSVRYKLRAVIHNKSLHFTATLIGKDGKLFSYDDRRDIRENRMSTDPIEMGIYSQIYEF</sequence>
<organism evidence="4 5">
    <name type="scientific">Rotaria magnacalcarata</name>
    <dbReference type="NCBI Taxonomy" id="392030"/>
    <lineage>
        <taxon>Eukaryota</taxon>
        <taxon>Metazoa</taxon>
        <taxon>Spiralia</taxon>
        <taxon>Gnathifera</taxon>
        <taxon>Rotifera</taxon>
        <taxon>Eurotatoria</taxon>
        <taxon>Bdelloidea</taxon>
        <taxon>Philodinida</taxon>
        <taxon>Philodinidae</taxon>
        <taxon>Rotaria</taxon>
    </lineage>
</organism>
<proteinExistence type="predicted"/>
<dbReference type="Proteomes" id="UP000663834">
    <property type="component" value="Unassembled WGS sequence"/>
</dbReference>
<dbReference type="AlphaFoldDB" id="A0A816QFP7"/>
<evidence type="ECO:0000313" key="2">
    <source>
        <dbReference type="EMBL" id="CAF1272396.1"/>
    </source>
</evidence>
<feature type="compositionally biased region" description="Basic and acidic residues" evidence="1">
    <location>
        <begin position="138"/>
        <end position="149"/>
    </location>
</feature>
<evidence type="ECO:0000313" key="5">
    <source>
        <dbReference type="Proteomes" id="UP000663824"/>
    </source>
</evidence>
<feature type="compositionally biased region" description="Pro residues" evidence="1">
    <location>
        <begin position="123"/>
        <end position="132"/>
    </location>
</feature>
<feature type="compositionally biased region" description="Polar residues" evidence="1">
    <location>
        <begin position="798"/>
        <end position="812"/>
    </location>
</feature>
<dbReference type="EMBL" id="CAJNOV010007177">
    <property type="protein sequence ID" value="CAF1272396.1"/>
    <property type="molecule type" value="Genomic_DNA"/>
</dbReference>
<evidence type="ECO:0000256" key="1">
    <source>
        <dbReference type="SAM" id="MobiDB-lite"/>
    </source>
</evidence>
<comment type="caution">
    <text evidence="4">The sequence shown here is derived from an EMBL/GenBank/DDBJ whole genome shotgun (WGS) entry which is preliminary data.</text>
</comment>
<dbReference type="Proteomes" id="UP000663855">
    <property type="component" value="Unassembled WGS sequence"/>
</dbReference>
<evidence type="ECO:0000313" key="4">
    <source>
        <dbReference type="EMBL" id="CAF2059426.1"/>
    </source>
</evidence>
<dbReference type="EMBL" id="CAJNRE010006842">
    <property type="protein sequence ID" value="CAF2059426.1"/>
    <property type="molecule type" value="Genomic_DNA"/>
</dbReference>
<gene>
    <name evidence="2" type="ORF">CJN711_LOCUS15544</name>
    <name evidence="3" type="ORF">KQP761_LOCUS26283</name>
    <name evidence="4" type="ORF">MBJ925_LOCUS14628</name>
</gene>
<feature type="region of interest" description="Disordered" evidence="1">
    <location>
        <begin position="798"/>
        <end position="934"/>
    </location>
</feature>
<dbReference type="Proteomes" id="UP000663824">
    <property type="component" value="Unassembled WGS sequence"/>
</dbReference>
<protein>
    <submittedName>
        <fullName evidence="4">Uncharacterized protein</fullName>
    </submittedName>
</protein>
<feature type="compositionally biased region" description="Low complexity" evidence="1">
    <location>
        <begin position="845"/>
        <end position="865"/>
    </location>
</feature>
<evidence type="ECO:0000313" key="3">
    <source>
        <dbReference type="EMBL" id="CAF1631348.1"/>
    </source>
</evidence>
<reference evidence="4" key="1">
    <citation type="submission" date="2021-02" db="EMBL/GenBank/DDBJ databases">
        <authorList>
            <person name="Nowell W R."/>
        </authorList>
    </citation>
    <scope>NUCLEOTIDE SEQUENCE</scope>
</reference>
<dbReference type="OrthoDB" id="413122at2759"/>
<feature type="region of interest" description="Disordered" evidence="1">
    <location>
        <begin position="94"/>
        <end position="149"/>
    </location>
</feature>
<dbReference type="EMBL" id="CAJNOW010014254">
    <property type="protein sequence ID" value="CAF1631348.1"/>
    <property type="molecule type" value="Genomic_DNA"/>
</dbReference>